<reference evidence="1" key="1">
    <citation type="submission" date="2018-02" db="EMBL/GenBank/DDBJ databases">
        <authorList>
            <person name="Kim S.-K."/>
            <person name="Jung H.-I."/>
            <person name="Lee S.-W."/>
        </authorList>
    </citation>
    <scope>NUCLEOTIDE SEQUENCE</scope>
    <source>
        <strain evidence="1">SK3146</strain>
    </source>
</reference>
<evidence type="ECO:0000313" key="2">
    <source>
        <dbReference type="Proteomes" id="UP001057134"/>
    </source>
</evidence>
<organism evidence="1 2">
    <name type="scientific">Paenibacillus konkukensis</name>
    <dbReference type="NCBI Taxonomy" id="2020716"/>
    <lineage>
        <taxon>Bacteria</taxon>
        <taxon>Bacillati</taxon>
        <taxon>Bacillota</taxon>
        <taxon>Bacilli</taxon>
        <taxon>Bacillales</taxon>
        <taxon>Paenibacillaceae</taxon>
        <taxon>Paenibacillus</taxon>
    </lineage>
</organism>
<sequence>MARQTGKVPFGYVEEDVRKKARGTVWVYDSFEAFGAEQLARLIGMAEHKQVTKLVFYPLHEETLKRMGYRDTAPWYRRAEELELLIERTESPVDIVLDRFESKRKKYTPADTAFRYLAEKYASPHFVWVTAEMASKLASFESFKEWIKKLRLWIDLKSAGQTPQELHPRLREAAGRWDAVE</sequence>
<reference evidence="1" key="2">
    <citation type="journal article" date="2021" name="J Anim Sci Technol">
        <title>Complete genome sequence of Paenibacillus konkukensis sp. nov. SK3146 as a potential probiotic strain.</title>
        <authorList>
            <person name="Jung H.I."/>
            <person name="Park S."/>
            <person name="Niu K.M."/>
            <person name="Lee S.W."/>
            <person name="Kothari D."/>
            <person name="Yi K.J."/>
            <person name="Kim S.K."/>
        </authorList>
    </citation>
    <scope>NUCLEOTIDE SEQUENCE</scope>
    <source>
        <strain evidence="1">SK3146</strain>
    </source>
</reference>
<dbReference type="EMBL" id="CP027059">
    <property type="protein sequence ID" value="UQZ84809.1"/>
    <property type="molecule type" value="Genomic_DNA"/>
</dbReference>
<evidence type="ECO:0000313" key="1">
    <source>
        <dbReference type="EMBL" id="UQZ84809.1"/>
    </source>
</evidence>
<gene>
    <name evidence="1" type="ORF">SK3146_04064</name>
</gene>
<dbReference type="Proteomes" id="UP001057134">
    <property type="component" value="Chromosome"/>
</dbReference>
<keyword evidence="2" id="KW-1185">Reference proteome</keyword>
<dbReference type="RefSeq" id="WP_249860534.1">
    <property type="nucleotide sequence ID" value="NZ_CP027059.1"/>
</dbReference>
<proteinExistence type="predicted"/>
<accession>A0ABY4RTT8</accession>
<protein>
    <submittedName>
        <fullName evidence="1">Uncharacterized protein</fullName>
    </submittedName>
</protein>
<name>A0ABY4RTT8_9BACL</name>